<accession>A0AAV9NQY6</accession>
<organism evidence="2 3">
    <name type="scientific">Exophiala bonariae</name>
    <dbReference type="NCBI Taxonomy" id="1690606"/>
    <lineage>
        <taxon>Eukaryota</taxon>
        <taxon>Fungi</taxon>
        <taxon>Dikarya</taxon>
        <taxon>Ascomycota</taxon>
        <taxon>Pezizomycotina</taxon>
        <taxon>Eurotiomycetes</taxon>
        <taxon>Chaetothyriomycetidae</taxon>
        <taxon>Chaetothyriales</taxon>
        <taxon>Herpotrichiellaceae</taxon>
        <taxon>Exophiala</taxon>
    </lineage>
</organism>
<dbReference type="Gene3D" id="3.40.630.30">
    <property type="match status" value="1"/>
</dbReference>
<feature type="domain" description="N-acetyltransferase" evidence="1">
    <location>
        <begin position="10"/>
        <end position="180"/>
    </location>
</feature>
<evidence type="ECO:0000259" key="1">
    <source>
        <dbReference type="PROSITE" id="PS51186"/>
    </source>
</evidence>
<dbReference type="InterPro" id="IPR000182">
    <property type="entry name" value="GNAT_dom"/>
</dbReference>
<dbReference type="CDD" id="cd04301">
    <property type="entry name" value="NAT_SF"/>
    <property type="match status" value="1"/>
</dbReference>
<dbReference type="Proteomes" id="UP001358417">
    <property type="component" value="Unassembled WGS sequence"/>
</dbReference>
<dbReference type="AlphaFoldDB" id="A0AAV9NQY6"/>
<reference evidence="2 3" key="1">
    <citation type="submission" date="2023-08" db="EMBL/GenBank/DDBJ databases">
        <title>Black Yeasts Isolated from many extreme environments.</title>
        <authorList>
            <person name="Coleine C."/>
            <person name="Stajich J.E."/>
            <person name="Selbmann L."/>
        </authorList>
    </citation>
    <scope>NUCLEOTIDE SEQUENCE [LARGE SCALE GENOMIC DNA]</scope>
    <source>
        <strain evidence="2 3">CCFEE 5792</strain>
    </source>
</reference>
<dbReference type="GeneID" id="89973135"/>
<dbReference type="PANTHER" id="PTHR43617:SF33">
    <property type="entry name" value="SPORE COAT POLYSACCHARIDE BIOSYNTHESIS PROTEIN SPSD"/>
    <property type="match status" value="1"/>
</dbReference>
<sequence length="180" mass="20154">MIDTTSTRPINVRDAVDEDINYIASLGSHVFSTTFGYSVPPHELQAYLDEAYSIPATSQDVKDPNKDMIVATTPDNTVIGFALLTRGTSEPCIVHLENTVEFQRIYVHPDYHGLGVGKILASRIEAMAKEQGFKHIWLGVWEENLKAQKVYEKLGYVKVGEHDFTIGEVVQTDNIMVKQL</sequence>
<protein>
    <recommendedName>
        <fullName evidence="1">N-acetyltransferase domain-containing protein</fullName>
    </recommendedName>
</protein>
<dbReference type="PANTHER" id="PTHR43617">
    <property type="entry name" value="L-AMINO ACID N-ACETYLTRANSFERASE"/>
    <property type="match status" value="1"/>
</dbReference>
<dbReference type="SUPFAM" id="SSF55729">
    <property type="entry name" value="Acyl-CoA N-acyltransferases (Nat)"/>
    <property type="match status" value="1"/>
</dbReference>
<dbReference type="Pfam" id="PF00583">
    <property type="entry name" value="Acetyltransf_1"/>
    <property type="match status" value="1"/>
</dbReference>
<dbReference type="PROSITE" id="PS51186">
    <property type="entry name" value="GNAT"/>
    <property type="match status" value="1"/>
</dbReference>
<name>A0AAV9NQY6_9EURO</name>
<dbReference type="InterPro" id="IPR050276">
    <property type="entry name" value="MshD_Acetyltransferase"/>
</dbReference>
<dbReference type="RefSeq" id="XP_064711154.1">
    <property type="nucleotide sequence ID" value="XM_064848530.1"/>
</dbReference>
<gene>
    <name evidence="2" type="ORF">LTR84_004957</name>
</gene>
<dbReference type="GO" id="GO:0016747">
    <property type="term" value="F:acyltransferase activity, transferring groups other than amino-acyl groups"/>
    <property type="evidence" value="ECO:0007669"/>
    <property type="project" value="InterPro"/>
</dbReference>
<evidence type="ECO:0000313" key="2">
    <source>
        <dbReference type="EMBL" id="KAK5062882.1"/>
    </source>
</evidence>
<evidence type="ECO:0000313" key="3">
    <source>
        <dbReference type="Proteomes" id="UP001358417"/>
    </source>
</evidence>
<dbReference type="EMBL" id="JAVRRD010000002">
    <property type="protein sequence ID" value="KAK5062882.1"/>
    <property type="molecule type" value="Genomic_DNA"/>
</dbReference>
<comment type="caution">
    <text evidence="2">The sequence shown here is derived from an EMBL/GenBank/DDBJ whole genome shotgun (WGS) entry which is preliminary data.</text>
</comment>
<proteinExistence type="predicted"/>
<keyword evidence="3" id="KW-1185">Reference proteome</keyword>
<dbReference type="InterPro" id="IPR016181">
    <property type="entry name" value="Acyl_CoA_acyltransferase"/>
</dbReference>